<dbReference type="Gene3D" id="3.40.50.720">
    <property type="entry name" value="NAD(P)-binding Rossmann-like Domain"/>
    <property type="match status" value="1"/>
</dbReference>
<dbReference type="NCBIfam" id="NF005559">
    <property type="entry name" value="PRK07231.1"/>
    <property type="match status" value="1"/>
</dbReference>
<reference evidence="3 4" key="1">
    <citation type="journal article" date="2012" name="J. Bacteriol.">
        <title>Genome Sequence of Blastococcus saxobsidens DD2, a Stone-Inhabiting Bacterium.</title>
        <authorList>
            <person name="Chouaia B."/>
            <person name="Crotti E."/>
            <person name="Brusetti L."/>
            <person name="Daffonchio D."/>
            <person name="Essoussi I."/>
            <person name="Nouioui I."/>
            <person name="Sbissi I."/>
            <person name="Ghodhbane-Gtari F."/>
            <person name="Gtari M."/>
            <person name="Vacherie B."/>
            <person name="Barbe V."/>
            <person name="Medigue C."/>
            <person name="Gury J."/>
            <person name="Pujic P."/>
            <person name="Normand P."/>
        </authorList>
    </citation>
    <scope>NUCLEOTIDE SEQUENCE [LARGE SCALE GENOMIC DNA]</scope>
    <source>
        <strain evidence="3 4">DD2</strain>
    </source>
</reference>
<keyword evidence="4" id="KW-1185">Reference proteome</keyword>
<dbReference type="FunFam" id="3.40.50.720:FF:000084">
    <property type="entry name" value="Short-chain dehydrogenase reductase"/>
    <property type="match status" value="1"/>
</dbReference>
<evidence type="ECO:0000313" key="3">
    <source>
        <dbReference type="EMBL" id="CCG03386.1"/>
    </source>
</evidence>
<proteinExistence type="inferred from homology"/>
<dbReference type="EMBL" id="FO117623">
    <property type="protein sequence ID" value="CCG03386.1"/>
    <property type="molecule type" value="Genomic_DNA"/>
</dbReference>
<dbReference type="CDD" id="cd05233">
    <property type="entry name" value="SDR_c"/>
    <property type="match status" value="1"/>
</dbReference>
<name>H6RWH1_BLASD</name>
<dbReference type="PRINTS" id="PR00081">
    <property type="entry name" value="GDHRDH"/>
</dbReference>
<dbReference type="Proteomes" id="UP000007517">
    <property type="component" value="Chromosome"/>
</dbReference>
<dbReference type="HOGENOM" id="CLU_010194_1_0_11"/>
<dbReference type="PRINTS" id="PR00080">
    <property type="entry name" value="SDRFAMILY"/>
</dbReference>
<evidence type="ECO:0000256" key="1">
    <source>
        <dbReference type="ARBA" id="ARBA00006484"/>
    </source>
</evidence>
<dbReference type="GO" id="GO:0047044">
    <property type="term" value="F:androstan-3-alpha,17-beta-diol dehydrogenase (NAD+) activity"/>
    <property type="evidence" value="ECO:0007669"/>
    <property type="project" value="UniProtKB-EC"/>
</dbReference>
<dbReference type="EC" id="1.1.1.53" evidence="3"/>
<dbReference type="PANTHER" id="PTHR42760:SF133">
    <property type="entry name" value="3-OXOACYL-[ACYL-CARRIER-PROTEIN] REDUCTASE"/>
    <property type="match status" value="1"/>
</dbReference>
<reference evidence="4" key="2">
    <citation type="submission" date="2012-02" db="EMBL/GenBank/DDBJ databases">
        <title>Complete genome sequence of Blastococcus saxobsidens strain DD2.</title>
        <authorList>
            <person name="Genoscope."/>
        </authorList>
    </citation>
    <scope>NUCLEOTIDE SEQUENCE [LARGE SCALE GENOMIC DNA]</scope>
    <source>
        <strain evidence="4">DD2</strain>
    </source>
</reference>
<dbReference type="KEGG" id="bsd:BLASA_2506"/>
<keyword evidence="2 3" id="KW-0560">Oxidoreductase</keyword>
<dbReference type="PANTHER" id="PTHR42760">
    <property type="entry name" value="SHORT-CHAIN DEHYDROGENASES/REDUCTASES FAMILY MEMBER"/>
    <property type="match status" value="1"/>
</dbReference>
<dbReference type="InterPro" id="IPR036291">
    <property type="entry name" value="NAD(P)-bd_dom_sf"/>
</dbReference>
<dbReference type="OrthoDB" id="3542748at2"/>
<gene>
    <name evidence="3" type="ordered locus">BLASA_2506</name>
</gene>
<dbReference type="STRING" id="1146883.BLASA_2506"/>
<accession>H6RWH1</accession>
<dbReference type="eggNOG" id="COG1028">
    <property type="taxonomic scope" value="Bacteria"/>
</dbReference>
<dbReference type="SUPFAM" id="SSF51735">
    <property type="entry name" value="NAD(P)-binding Rossmann-fold domains"/>
    <property type="match status" value="1"/>
</dbReference>
<dbReference type="InterPro" id="IPR002347">
    <property type="entry name" value="SDR_fam"/>
</dbReference>
<organism evidence="3 4">
    <name type="scientific">Blastococcus saxobsidens (strain DD2)</name>
    <dbReference type="NCBI Taxonomy" id="1146883"/>
    <lineage>
        <taxon>Bacteria</taxon>
        <taxon>Bacillati</taxon>
        <taxon>Actinomycetota</taxon>
        <taxon>Actinomycetes</taxon>
        <taxon>Geodermatophilales</taxon>
        <taxon>Geodermatophilaceae</taxon>
        <taxon>Blastococcus</taxon>
    </lineage>
</organism>
<dbReference type="AlphaFoldDB" id="H6RWH1"/>
<protein>
    <submittedName>
        <fullName evidence="3">Putative 3-alpha-(Or 20-beta)-hydroxysteroid dehydrogenase</fullName>
        <ecNumber evidence="3">1.1.1.53</ecNumber>
    </submittedName>
</protein>
<dbReference type="RefSeq" id="WP_014376269.1">
    <property type="nucleotide sequence ID" value="NC_016943.1"/>
</dbReference>
<evidence type="ECO:0000313" key="4">
    <source>
        <dbReference type="Proteomes" id="UP000007517"/>
    </source>
</evidence>
<sequence>MDALKDRVAVITGAAQGQGAAEARLLAAHGAHVVITDLQEAGRALAEDIGASAPGSAEFIRLDVTDEQAWGALADDLRDRHGRLDVLVNNAGVAFRFGMMETTRDDFEHVLAVNLVGPFLAMRALAPLMRDSGGGSIVNVGSAAGMTGHFSAAYSTSKWGLRGVTKVAAMEFASWNIRVNAIHPGIVNTALVPGDTAFPQAMTRFTPLGRAAEVEDVAPLVFFLAGDGSRFITGSDFPVDGGLVDLGVYDAVAKEYQNLK</sequence>
<comment type="similarity">
    <text evidence="1">Belongs to the short-chain dehydrogenases/reductases (SDR) family.</text>
</comment>
<evidence type="ECO:0000256" key="2">
    <source>
        <dbReference type="ARBA" id="ARBA00023002"/>
    </source>
</evidence>
<dbReference type="Pfam" id="PF13561">
    <property type="entry name" value="adh_short_C2"/>
    <property type="match status" value="1"/>
</dbReference>